<sequence>MLLLQSASCHLPAPPCRPRRLWDPEDGYLAAGARRRSAVSSSSREDRSIGDVHQRPTVQLFYSICTDSHELLNLSVHGDPAWTVSVQLDSLLRAPAGASVAPPLRPLDQEVDRQLPSFIVSGGADRDASKPPPDTESAVKENGLLCLQQLLLIPAPSRTETTALKRKQKHHETNQSPEAEMEEGRRGRRGRRREEKGGGGREGGGGGVGGRRMPAL</sequence>
<dbReference type="EMBL" id="CADEAL010003502">
    <property type="protein sequence ID" value="CAB1444952.1"/>
    <property type="molecule type" value="Genomic_DNA"/>
</dbReference>
<evidence type="ECO:0000256" key="1">
    <source>
        <dbReference type="SAM" id="MobiDB-lite"/>
    </source>
</evidence>
<feature type="compositionally biased region" description="Gly residues" evidence="1">
    <location>
        <begin position="200"/>
        <end position="210"/>
    </location>
</feature>
<organism evidence="2 3">
    <name type="scientific">Pleuronectes platessa</name>
    <name type="common">European plaice</name>
    <dbReference type="NCBI Taxonomy" id="8262"/>
    <lineage>
        <taxon>Eukaryota</taxon>
        <taxon>Metazoa</taxon>
        <taxon>Chordata</taxon>
        <taxon>Craniata</taxon>
        <taxon>Vertebrata</taxon>
        <taxon>Euteleostomi</taxon>
        <taxon>Actinopterygii</taxon>
        <taxon>Neopterygii</taxon>
        <taxon>Teleostei</taxon>
        <taxon>Neoteleostei</taxon>
        <taxon>Acanthomorphata</taxon>
        <taxon>Carangaria</taxon>
        <taxon>Pleuronectiformes</taxon>
        <taxon>Pleuronectoidei</taxon>
        <taxon>Pleuronectidae</taxon>
        <taxon>Pleuronectes</taxon>
    </lineage>
</organism>
<reference evidence="2" key="1">
    <citation type="submission" date="2020-03" db="EMBL/GenBank/DDBJ databases">
        <authorList>
            <person name="Weist P."/>
        </authorList>
    </citation>
    <scope>NUCLEOTIDE SEQUENCE</scope>
</reference>
<protein>
    <submittedName>
        <fullName evidence="2">Uncharacterized protein</fullName>
    </submittedName>
</protein>
<comment type="caution">
    <text evidence="2">The sequence shown here is derived from an EMBL/GenBank/DDBJ whole genome shotgun (WGS) entry which is preliminary data.</text>
</comment>
<evidence type="ECO:0000313" key="2">
    <source>
        <dbReference type="EMBL" id="CAB1444952.1"/>
    </source>
</evidence>
<dbReference type="AlphaFoldDB" id="A0A9N7V940"/>
<name>A0A9N7V940_PLEPL</name>
<proteinExistence type="predicted"/>
<feature type="region of interest" description="Disordered" evidence="1">
    <location>
        <begin position="157"/>
        <end position="216"/>
    </location>
</feature>
<dbReference type="Proteomes" id="UP001153269">
    <property type="component" value="Unassembled WGS sequence"/>
</dbReference>
<evidence type="ECO:0000313" key="3">
    <source>
        <dbReference type="Proteomes" id="UP001153269"/>
    </source>
</evidence>
<gene>
    <name evidence="2" type="ORF">PLEPLA_LOCUS32682</name>
</gene>
<keyword evidence="3" id="KW-1185">Reference proteome</keyword>
<accession>A0A9N7V940</accession>